<keyword evidence="7 8" id="KW-0472">Membrane</keyword>
<evidence type="ECO:0000256" key="6">
    <source>
        <dbReference type="ARBA" id="ARBA00022989"/>
    </source>
</evidence>
<feature type="transmembrane region" description="Helical" evidence="8">
    <location>
        <begin position="171"/>
        <end position="191"/>
    </location>
</feature>
<sequence>MSQRQLPFASDLTRRPSVFESVATFALLAALLYLGAGILVPLVLAILLAFALAPLVTWFNRRLRVPDPVAVILSVALALTALGGFAFIAGTQIVKLAAELPGYQETITAKISGLQEQFGNNTLLDQINAALAGLSDQMAGAGETRPGAPVPVSISNEIGPLGILSSVLGSIIGPVATVAIVTVFLIFLLIGRGDLQERFIRLVSAGRYSKANIAIADASQRVGRYLLIQLAVNTVYGTLFGIGLWLIGVPSAVLWGLLIILFRYIPFVGALIIAVVPFLLAFAVDPGWNMLLFSVGLFLVLDLTTANVIEPRLYGSSTGVSAIAILLSAMFWATMWGPIGLILATPMTVCLVVIGRHLPQFQFLETLLGSEPVLSPPERLYQRMLRGDTEDAIEMTEDHIEEHGARHFLDAVMTPALRLASSELADGPEALPQRRQLVESFEALVEEVAKVTWPEHSDLLLIGGRTEIDECAATLLGIRLADEGIESRVLPPVAVRQEAIGRLDLDGVEAIVLVFMGPDIRAHTRYVARRIRRMAPDIRVITCALNEAAAQESTETLHVDMIYRSIDDAVDGILATQHQIEVSVLHAEGKVEPFAGAGRGDDALGRAIEQIADSFDIPFATINLLSDERHAQDDAAFSLTTIVAETRKPLVVQSKTKHPLVGDNAYLQTNGIDLYAAVPLVLPDGSCVGALALMDYEPRDFDADEIIRLEAAAEDLVQRFGGTNAVAA</sequence>
<dbReference type="Proteomes" id="UP000642265">
    <property type="component" value="Unassembled WGS sequence"/>
</dbReference>
<keyword evidence="3" id="KW-0813">Transport</keyword>
<evidence type="ECO:0000256" key="1">
    <source>
        <dbReference type="ARBA" id="ARBA00004651"/>
    </source>
</evidence>
<evidence type="ECO:0000259" key="9">
    <source>
        <dbReference type="Pfam" id="PF01590"/>
    </source>
</evidence>
<feature type="transmembrane region" description="Helical" evidence="8">
    <location>
        <begin position="290"/>
        <end position="309"/>
    </location>
</feature>
<dbReference type="GO" id="GO:0005886">
    <property type="term" value="C:plasma membrane"/>
    <property type="evidence" value="ECO:0007669"/>
    <property type="project" value="UniProtKB-SubCell"/>
</dbReference>
<evidence type="ECO:0000256" key="2">
    <source>
        <dbReference type="ARBA" id="ARBA00009773"/>
    </source>
</evidence>
<dbReference type="Pfam" id="PF01594">
    <property type="entry name" value="AI-2E_transport"/>
    <property type="match status" value="1"/>
</dbReference>
<feature type="transmembrane region" description="Helical" evidence="8">
    <location>
        <begin position="225"/>
        <end position="247"/>
    </location>
</feature>
<organism evidence="10 11">
    <name type="scientific">Brucella anthropi</name>
    <name type="common">Ochrobactrum anthropi</name>
    <dbReference type="NCBI Taxonomy" id="529"/>
    <lineage>
        <taxon>Bacteria</taxon>
        <taxon>Pseudomonadati</taxon>
        <taxon>Pseudomonadota</taxon>
        <taxon>Alphaproteobacteria</taxon>
        <taxon>Hyphomicrobiales</taxon>
        <taxon>Brucellaceae</taxon>
        <taxon>Brucella/Ochrobactrum group</taxon>
        <taxon>Brucella</taxon>
    </lineage>
</organism>
<feature type="transmembrane region" description="Helical" evidence="8">
    <location>
        <begin position="38"/>
        <end position="59"/>
    </location>
</feature>
<keyword evidence="4" id="KW-1003">Cell membrane</keyword>
<evidence type="ECO:0000256" key="8">
    <source>
        <dbReference type="SAM" id="Phobius"/>
    </source>
</evidence>
<feature type="transmembrane region" description="Helical" evidence="8">
    <location>
        <begin position="253"/>
        <end position="283"/>
    </location>
</feature>
<dbReference type="Gene3D" id="3.30.450.40">
    <property type="match status" value="1"/>
</dbReference>
<gene>
    <name evidence="10" type="ORF">IH622_08830</name>
</gene>
<feature type="transmembrane region" description="Helical" evidence="8">
    <location>
        <begin position="71"/>
        <end position="94"/>
    </location>
</feature>
<keyword evidence="6 8" id="KW-1133">Transmembrane helix</keyword>
<dbReference type="PANTHER" id="PTHR21716:SF53">
    <property type="entry name" value="PERMEASE PERM-RELATED"/>
    <property type="match status" value="1"/>
</dbReference>
<dbReference type="SUPFAM" id="SSF55781">
    <property type="entry name" value="GAF domain-like"/>
    <property type="match status" value="1"/>
</dbReference>
<keyword evidence="5 8" id="KW-0812">Transmembrane</keyword>
<comment type="subcellular location">
    <subcellularLocation>
        <location evidence="1">Cell membrane</location>
        <topology evidence="1">Multi-pass membrane protein</topology>
    </subcellularLocation>
</comment>
<dbReference type="AlphaFoldDB" id="A0A8I0T8B3"/>
<evidence type="ECO:0000256" key="4">
    <source>
        <dbReference type="ARBA" id="ARBA00022475"/>
    </source>
</evidence>
<accession>A0A8I0T8B3</accession>
<proteinExistence type="inferred from homology"/>
<dbReference type="InterPro" id="IPR002549">
    <property type="entry name" value="AI-2E-like"/>
</dbReference>
<comment type="caution">
    <text evidence="10">The sequence shown here is derived from an EMBL/GenBank/DDBJ whole genome shotgun (WGS) entry which is preliminary data.</text>
</comment>
<dbReference type="Pfam" id="PF01590">
    <property type="entry name" value="GAF"/>
    <property type="match status" value="1"/>
</dbReference>
<dbReference type="PANTHER" id="PTHR21716">
    <property type="entry name" value="TRANSMEMBRANE PROTEIN"/>
    <property type="match status" value="1"/>
</dbReference>
<evidence type="ECO:0000256" key="5">
    <source>
        <dbReference type="ARBA" id="ARBA00022692"/>
    </source>
</evidence>
<comment type="similarity">
    <text evidence="2">Belongs to the autoinducer-2 exporter (AI-2E) (TC 2.A.86) family.</text>
</comment>
<reference evidence="10" key="1">
    <citation type="submission" date="2020-09" db="EMBL/GenBank/DDBJ databases">
        <authorList>
            <person name="Dalcin Martins P."/>
        </authorList>
    </citation>
    <scope>NUCLEOTIDE SEQUENCE</scope>
    <source>
        <strain evidence="10">MAG47</strain>
    </source>
</reference>
<protein>
    <submittedName>
        <fullName evidence="10">AI-2E family transporter</fullName>
    </submittedName>
</protein>
<name>A0A8I0T8B3_BRUAN</name>
<evidence type="ECO:0000313" key="11">
    <source>
        <dbReference type="Proteomes" id="UP000642265"/>
    </source>
</evidence>
<feature type="domain" description="GAF" evidence="9">
    <location>
        <begin position="642"/>
        <end position="716"/>
    </location>
</feature>
<evidence type="ECO:0000256" key="3">
    <source>
        <dbReference type="ARBA" id="ARBA00022448"/>
    </source>
</evidence>
<dbReference type="InterPro" id="IPR029016">
    <property type="entry name" value="GAF-like_dom_sf"/>
</dbReference>
<reference evidence="10" key="2">
    <citation type="submission" date="2020-10" db="EMBL/GenBank/DDBJ databases">
        <title>Enrichment of novel Verrucomicrobia, Bacteroidetes and Krumholzibacteria in an oxygen-limited, methane- and iron-fed bioreactor inoculated with Bothnian Sea sediments.</title>
        <authorList>
            <person name="Martins P.D."/>
            <person name="de Jong A."/>
            <person name="Lenstra W.K."/>
            <person name="van Helmond N.A.G.M."/>
            <person name="Slomp C.P."/>
            <person name="Jetten M.S.M."/>
            <person name="Welte C.U."/>
            <person name="Rasigraf O."/>
        </authorList>
    </citation>
    <scope>NUCLEOTIDE SEQUENCE</scope>
    <source>
        <strain evidence="10">MAG47</strain>
    </source>
</reference>
<dbReference type="EMBL" id="JACZKO010000026">
    <property type="protein sequence ID" value="MBE0560907.1"/>
    <property type="molecule type" value="Genomic_DNA"/>
</dbReference>
<feature type="transmembrane region" description="Helical" evidence="8">
    <location>
        <begin position="321"/>
        <end position="354"/>
    </location>
</feature>
<evidence type="ECO:0000256" key="7">
    <source>
        <dbReference type="ARBA" id="ARBA00023136"/>
    </source>
</evidence>
<evidence type="ECO:0000313" key="10">
    <source>
        <dbReference type="EMBL" id="MBE0560907.1"/>
    </source>
</evidence>
<dbReference type="InterPro" id="IPR003018">
    <property type="entry name" value="GAF"/>
</dbReference>